<dbReference type="GO" id="GO:0005524">
    <property type="term" value="F:ATP binding"/>
    <property type="evidence" value="ECO:0007669"/>
    <property type="project" value="UniProtKB-UniRule"/>
</dbReference>
<comment type="pathway">
    <text evidence="1">Cofactor biosynthesis; thiamine diphosphate biosynthesis; thiamine diphosphate from thiamine phosphate: step 1/1.</text>
</comment>
<dbReference type="PANTHER" id="PTHR30270:SF0">
    <property type="entry name" value="THIAMINE-MONOPHOSPHATE KINASE"/>
    <property type="match status" value="1"/>
</dbReference>
<dbReference type="InterPro" id="IPR006283">
    <property type="entry name" value="ThiL-like"/>
</dbReference>
<keyword evidence="1" id="KW-0460">Magnesium</keyword>
<sequence>MASLRGSLGEMGEEAVINLIADKLISKPESGESLTYPDDARDLLPKGPRLIYSMDAYRIKSLMLPWRTWSDIGWMALTGALSDVVVKGGVPSVAMIGLGLSSETDILDLEELVKGLREASNYYDVRITGGDTNESLDPWIAVSVMGFTTCKRPPSRRGARPGDIVIATGSYGSMGFVALHGVVEASGISWVVDNTKRVYLKLEVANVIMSTYRFIHASMDVSDGLGYTLEQLSELSGYGILLENLPVHPAGLREYCKNSIECMWRHVLVGGEEYGAVLIVAGEYLDKVAEELDYYEIPYSIIGRVGNISPGIYINGARITVERWDQFRGWGKRFPMGDAR</sequence>
<dbReference type="GO" id="GO:0000287">
    <property type="term" value="F:magnesium ion binding"/>
    <property type="evidence" value="ECO:0007669"/>
    <property type="project" value="UniProtKB-UniRule"/>
</dbReference>
<dbReference type="GO" id="GO:0009229">
    <property type="term" value="P:thiamine diphosphate biosynthetic process"/>
    <property type="evidence" value="ECO:0007669"/>
    <property type="project" value="UniProtKB-UniRule"/>
</dbReference>
<dbReference type="GeneID" id="7170782"/>
<name>B8D469_DESA1</name>
<keyword evidence="1" id="KW-0479">Metal-binding</keyword>
<dbReference type="InterPro" id="IPR036921">
    <property type="entry name" value="PurM-like_N_sf"/>
</dbReference>
<feature type="binding site" evidence="1">
    <location>
        <position position="272"/>
    </location>
    <ligand>
        <name>substrate</name>
    </ligand>
</feature>
<comment type="function">
    <text evidence="1">Catalyzes the ATP-dependent phosphorylation of thiamine-monophosphate (TMP) to form thiamine-pyrophosphate (TPP), the active form of vitamin B1.</text>
</comment>
<dbReference type="CDD" id="cd02194">
    <property type="entry name" value="ThiL"/>
    <property type="match status" value="1"/>
</dbReference>
<feature type="binding site" evidence="1">
    <location>
        <position position="53"/>
    </location>
    <ligand>
        <name>Mg(2+)</name>
        <dbReference type="ChEBI" id="CHEBI:18420"/>
        <label>4</label>
    </ligand>
</feature>
<feature type="binding site" evidence="1">
    <location>
        <position position="156"/>
    </location>
    <ligand>
        <name>ATP</name>
        <dbReference type="ChEBI" id="CHEBI:30616"/>
    </ligand>
</feature>
<proteinExistence type="inferred from homology"/>
<dbReference type="KEGG" id="dka:DKAM_0574"/>
<dbReference type="HOGENOM" id="CLU_046964_2_1_2"/>
<feature type="binding site" evidence="1">
    <location>
        <position position="39"/>
    </location>
    <ligand>
        <name>Mg(2+)</name>
        <dbReference type="ChEBI" id="CHEBI:18420"/>
        <label>3</label>
    </ligand>
</feature>
<comment type="similarity">
    <text evidence="1">Belongs to the thiamine-monophosphate kinase family.</text>
</comment>
<comment type="catalytic activity">
    <reaction evidence="1">
        <text>thiamine phosphate + ATP = thiamine diphosphate + ADP</text>
        <dbReference type="Rhea" id="RHEA:15913"/>
        <dbReference type="ChEBI" id="CHEBI:30616"/>
        <dbReference type="ChEBI" id="CHEBI:37575"/>
        <dbReference type="ChEBI" id="CHEBI:58937"/>
        <dbReference type="ChEBI" id="CHEBI:456216"/>
        <dbReference type="EC" id="2.7.4.16"/>
    </reaction>
</comment>
<accession>B8D469</accession>
<evidence type="ECO:0000256" key="1">
    <source>
        <dbReference type="HAMAP-Rule" id="MF_02128"/>
    </source>
</evidence>
<dbReference type="AlphaFoldDB" id="B8D469"/>
<dbReference type="PIRSF" id="PIRSF005303">
    <property type="entry name" value="Thiam_monoph_kin"/>
    <property type="match status" value="1"/>
</dbReference>
<evidence type="ECO:0000313" key="4">
    <source>
        <dbReference type="EMBL" id="ACL10900.1"/>
    </source>
</evidence>
<evidence type="ECO:0000259" key="3">
    <source>
        <dbReference type="Pfam" id="PF02769"/>
    </source>
</evidence>
<feature type="binding site" evidence="1">
    <location>
        <position position="324"/>
    </location>
    <ligand>
        <name>substrate</name>
    </ligand>
</feature>
<dbReference type="Gene3D" id="3.90.650.10">
    <property type="entry name" value="PurM-like C-terminal domain"/>
    <property type="match status" value="1"/>
</dbReference>
<dbReference type="RefSeq" id="WP_012608242.1">
    <property type="nucleotide sequence ID" value="NC_011766.1"/>
</dbReference>
<feature type="binding site" evidence="1">
    <location>
        <position position="131"/>
    </location>
    <ligand>
        <name>Mg(2+)</name>
        <dbReference type="ChEBI" id="CHEBI:18420"/>
        <label>1</label>
    </ligand>
</feature>
<dbReference type="HAMAP" id="MF_02128">
    <property type="entry name" value="TMP_kinase"/>
    <property type="match status" value="1"/>
</dbReference>
<dbReference type="PANTHER" id="PTHR30270">
    <property type="entry name" value="THIAMINE-MONOPHOSPHATE KINASE"/>
    <property type="match status" value="1"/>
</dbReference>
<dbReference type="Pfam" id="PF00586">
    <property type="entry name" value="AIRS"/>
    <property type="match status" value="1"/>
</dbReference>
<feature type="binding site" evidence="1">
    <location>
        <position position="83"/>
    </location>
    <ligand>
        <name>Mg(2+)</name>
        <dbReference type="ChEBI" id="CHEBI:18420"/>
        <label>4</label>
    </ligand>
</feature>
<feature type="binding site" evidence="1">
    <location>
        <position position="222"/>
    </location>
    <ligand>
        <name>ATP</name>
        <dbReference type="ChEBI" id="CHEBI:30616"/>
    </ligand>
</feature>
<dbReference type="InterPro" id="IPR016188">
    <property type="entry name" value="PurM-like_N"/>
</dbReference>
<keyword evidence="1" id="KW-0784">Thiamine biosynthesis</keyword>
<dbReference type="InterPro" id="IPR036676">
    <property type="entry name" value="PurM-like_C_sf"/>
</dbReference>
<keyword evidence="1" id="KW-0547">Nucleotide-binding</keyword>
<dbReference type="EMBL" id="CP001140">
    <property type="protein sequence ID" value="ACL10900.1"/>
    <property type="molecule type" value="Genomic_DNA"/>
</dbReference>
<keyword evidence="1" id="KW-0808">Transferase</keyword>
<gene>
    <name evidence="1" type="primary">thiL</name>
    <name evidence="4" type="ordered locus">DKAM_0574</name>
</gene>
<feature type="domain" description="PurM-like N-terminal" evidence="2">
    <location>
        <begin position="44"/>
        <end position="147"/>
    </location>
</feature>
<dbReference type="eggNOG" id="arCOG00638">
    <property type="taxonomic scope" value="Archaea"/>
</dbReference>
<reference evidence="4 5" key="1">
    <citation type="journal article" date="2009" name="J. Bacteriol.">
        <title>Complete genome sequence of the anaerobic, protein-degrading hyperthermophilic crenarchaeon Desulfurococcus kamchatkensis.</title>
        <authorList>
            <person name="Ravin N.V."/>
            <person name="Mardanov A.V."/>
            <person name="Beletsky A.V."/>
            <person name="Kublanov I.V."/>
            <person name="Kolganova T.V."/>
            <person name="Lebedinsky A.V."/>
            <person name="Chernyh N.A."/>
            <person name="Bonch-Osmolovskaya E.A."/>
            <person name="Skryabin K.G."/>
        </authorList>
    </citation>
    <scope>NUCLEOTIDE SEQUENCE [LARGE SCALE GENOMIC DNA]</scope>
    <source>
        <strain evidence="5">DSM 18924 / JCM 16383 / VKM B-2413 / 1221n</strain>
    </source>
</reference>
<feature type="binding site" evidence="1">
    <location>
        <position position="223"/>
    </location>
    <ligand>
        <name>Mg(2+)</name>
        <dbReference type="ChEBI" id="CHEBI:18420"/>
        <label>5</label>
    </ligand>
</feature>
<protein>
    <recommendedName>
        <fullName evidence="1">Thiamine-monophosphate kinase</fullName>
        <shortName evidence="1">TMP kinase</shortName>
        <shortName evidence="1">Thiamine-phosphate kinase</shortName>
        <ecNumber evidence="1">2.7.4.16</ecNumber>
    </recommendedName>
</protein>
<feature type="binding site" evidence="1">
    <location>
        <position position="55"/>
    </location>
    <ligand>
        <name>Mg(2+)</name>
        <dbReference type="ChEBI" id="CHEBI:18420"/>
        <label>1</label>
    </ligand>
</feature>
<dbReference type="Gene3D" id="3.30.1330.10">
    <property type="entry name" value="PurM-like, N-terminal domain"/>
    <property type="match status" value="1"/>
</dbReference>
<dbReference type="STRING" id="490899.DKAM_0574"/>
<dbReference type="UniPathway" id="UPA00060">
    <property type="reaction ID" value="UER00142"/>
</dbReference>
<feature type="binding site" evidence="1">
    <location>
        <position position="83"/>
    </location>
    <ligand>
        <name>Mg(2+)</name>
        <dbReference type="ChEBI" id="CHEBI:18420"/>
        <label>3</label>
    </ligand>
</feature>
<dbReference type="GO" id="GO:0009228">
    <property type="term" value="P:thiamine biosynthetic process"/>
    <property type="evidence" value="ECO:0007669"/>
    <property type="project" value="UniProtKB-KW"/>
</dbReference>
<evidence type="ECO:0000313" key="5">
    <source>
        <dbReference type="Proteomes" id="UP000006903"/>
    </source>
</evidence>
<feature type="domain" description="PurM-like C-terminal" evidence="3">
    <location>
        <begin position="160"/>
        <end position="306"/>
    </location>
</feature>
<dbReference type="Pfam" id="PF02769">
    <property type="entry name" value="AIRS_C"/>
    <property type="match status" value="1"/>
</dbReference>
<keyword evidence="1" id="KW-0418">Kinase</keyword>
<feature type="binding site" evidence="1">
    <location>
        <position position="55"/>
    </location>
    <ligand>
        <name>Mg(2+)</name>
        <dbReference type="ChEBI" id="CHEBI:18420"/>
        <label>2</label>
    </ligand>
</feature>
<organism evidence="4 5">
    <name type="scientific">Desulfurococcus amylolyticus (strain DSM 18924 / JCM 16383 / VKM B-2413 / 1221n)</name>
    <name type="common">Desulfurococcus kamchatkensis</name>
    <dbReference type="NCBI Taxonomy" id="490899"/>
    <lineage>
        <taxon>Archaea</taxon>
        <taxon>Thermoproteota</taxon>
        <taxon>Thermoprotei</taxon>
        <taxon>Desulfurococcales</taxon>
        <taxon>Desulfurococcaceae</taxon>
        <taxon>Desulfurococcus</taxon>
    </lineage>
</organism>
<dbReference type="GO" id="GO:0009030">
    <property type="term" value="F:thiamine-phosphate kinase activity"/>
    <property type="evidence" value="ECO:0007669"/>
    <property type="project" value="UniProtKB-UniRule"/>
</dbReference>
<comment type="miscellaneous">
    <text evidence="1">Reaction mechanism of ThiL seems to utilize a direct, inline transfer of the gamma-phosphate of ATP to TMP rather than a phosphorylated enzyme intermediate.</text>
</comment>
<dbReference type="Proteomes" id="UP000006903">
    <property type="component" value="Chromosome"/>
</dbReference>
<dbReference type="SUPFAM" id="SSF55326">
    <property type="entry name" value="PurM N-terminal domain-like"/>
    <property type="match status" value="1"/>
</dbReference>
<feature type="binding site" evidence="1">
    <location>
        <position position="220"/>
    </location>
    <ligand>
        <name>Mg(2+)</name>
        <dbReference type="ChEBI" id="CHEBI:18420"/>
        <label>3</label>
    </ligand>
</feature>
<feature type="binding site" evidence="1">
    <location>
        <position position="39"/>
    </location>
    <ligand>
        <name>Mg(2+)</name>
        <dbReference type="ChEBI" id="CHEBI:18420"/>
        <label>4</label>
    </ligand>
</feature>
<keyword evidence="1" id="KW-0067">ATP-binding</keyword>
<dbReference type="InterPro" id="IPR010918">
    <property type="entry name" value="PurM-like_C_dom"/>
</dbReference>
<dbReference type="SUPFAM" id="SSF56042">
    <property type="entry name" value="PurM C-terminal domain-like"/>
    <property type="match status" value="1"/>
</dbReference>
<comment type="caution">
    <text evidence="1">Lacks conserved residue(s) required for the propagation of feature annotation.</text>
</comment>
<evidence type="ECO:0000259" key="2">
    <source>
        <dbReference type="Pfam" id="PF00586"/>
    </source>
</evidence>
<feature type="binding site" evidence="1">
    <location>
        <begin position="130"/>
        <end position="131"/>
    </location>
    <ligand>
        <name>ATP</name>
        <dbReference type="ChEBI" id="CHEBI:30616"/>
    </ligand>
</feature>
<feature type="binding site" evidence="1">
    <location>
        <position position="83"/>
    </location>
    <ligand>
        <name>Mg(2+)</name>
        <dbReference type="ChEBI" id="CHEBI:18420"/>
        <label>2</label>
    </ligand>
</feature>
<dbReference type="EC" id="2.7.4.16" evidence="1"/>